<dbReference type="PANTHER" id="PTHR21583">
    <property type="entry name" value="ELYS PROTEIN"/>
    <property type="match status" value="1"/>
</dbReference>
<dbReference type="InterPro" id="IPR052620">
    <property type="entry name" value="ELYS/MEL-28_NucAsmblyFactor"/>
</dbReference>
<feature type="domain" description="ELYS-like" evidence="3">
    <location>
        <begin position="454"/>
        <end position="662"/>
    </location>
</feature>
<dbReference type="SUPFAM" id="SSF50978">
    <property type="entry name" value="WD40 repeat-like"/>
    <property type="match status" value="1"/>
</dbReference>
<evidence type="ECO:0000313" key="5">
    <source>
        <dbReference type="Proteomes" id="UP001479436"/>
    </source>
</evidence>
<accession>A0ABR2W0J0</accession>
<keyword evidence="2" id="KW-0539">Nucleus</keyword>
<comment type="caution">
    <text evidence="4">The sequence shown here is derived from an EMBL/GenBank/DDBJ whole genome shotgun (WGS) entry which is preliminary data.</text>
</comment>
<dbReference type="EMBL" id="JASJQH010007216">
    <property type="protein sequence ID" value="KAK9712463.1"/>
    <property type="molecule type" value="Genomic_DNA"/>
</dbReference>
<comment type="subcellular location">
    <subcellularLocation>
        <location evidence="1">Nucleus</location>
    </subcellularLocation>
</comment>
<sequence length="670" mass="75918">MVSFQDVIEITPYPHKFDYTESYCGGGFSKASDAQWFYRYDTSFLEVRDVDSCHDEVFASLDVKRLAEDELEELDIACVTDALINEEQYLIVGTKDTLSASCKMHLFNPLTLEVTTLPFSFSGNISAIAISKDFAYESSVYGTCICNLLVIGLTDSKVLLYQFFSYPNGGQYIEFETTYRECSIPKIGMITALAIYTPSQYEDAENYCPVIIVGSGTGKIEAFRYTGERKSEIKPIIKISGQDHPGAVTSLVIKPIESGQFKHGPTIFLFAGYGTLGKTTKSPSKPVVDIYQIRLATSEYRQLGKVKSNVNALDQFSGGIPQAVTCVEENDCYYLISSFLNRMSNKQIRSELVVSRVHGSRIEEVLREEIGSSYAELLLDIFPQKGSLECSMLFLNKIGVYVGLSDIKGENILISDVVDYPEFDRWFDLHPDSFPYTPKVISQIHSIRSREDDVLFVDQLLEFAGLPIGSLYPPQNATQLKELVSAVLDCDLDVLKKHCILYYFLKDYQDPTLSERYASHYLIPSHFQSLLNGYWCLDHDDHKNALIYLGDPSVEADWANKIVKSFYENGYCSEALEFIQMTHPQLEEDEDVQLQMNILLRCDLAQAFSFQRSVEEPDLQRDLLFLVFEFCFSEQASKQTLGQLLHIPLLSSEESYMIEFCSNTGSHMYF</sequence>
<organism evidence="4 5">
    <name type="scientific">Basidiobolus ranarum</name>
    <dbReference type="NCBI Taxonomy" id="34480"/>
    <lineage>
        <taxon>Eukaryota</taxon>
        <taxon>Fungi</taxon>
        <taxon>Fungi incertae sedis</taxon>
        <taxon>Zoopagomycota</taxon>
        <taxon>Entomophthoromycotina</taxon>
        <taxon>Basidiobolomycetes</taxon>
        <taxon>Basidiobolales</taxon>
        <taxon>Basidiobolaceae</taxon>
        <taxon>Basidiobolus</taxon>
    </lineage>
</organism>
<evidence type="ECO:0000256" key="1">
    <source>
        <dbReference type="ARBA" id="ARBA00004123"/>
    </source>
</evidence>
<reference evidence="4 5" key="1">
    <citation type="submission" date="2023-04" db="EMBL/GenBank/DDBJ databases">
        <title>Genome of Basidiobolus ranarum AG-B5.</title>
        <authorList>
            <person name="Stajich J.E."/>
            <person name="Carter-House D."/>
            <person name="Gryganskyi A."/>
        </authorList>
    </citation>
    <scope>NUCLEOTIDE SEQUENCE [LARGE SCALE GENOMIC DNA]</scope>
    <source>
        <strain evidence="4 5">AG-B5</strain>
    </source>
</reference>
<name>A0ABR2W0J0_9FUNG</name>
<evidence type="ECO:0000313" key="4">
    <source>
        <dbReference type="EMBL" id="KAK9712463.1"/>
    </source>
</evidence>
<protein>
    <recommendedName>
        <fullName evidence="3">ELYS-like domain-containing protein</fullName>
    </recommendedName>
</protein>
<dbReference type="PANTHER" id="PTHR21583:SF8">
    <property type="entry name" value="PROTEIN ELYS"/>
    <property type="match status" value="1"/>
</dbReference>
<gene>
    <name evidence="4" type="ORF">K7432_007137</name>
</gene>
<evidence type="ECO:0000259" key="3">
    <source>
        <dbReference type="Pfam" id="PF13934"/>
    </source>
</evidence>
<proteinExistence type="predicted"/>
<dbReference type="Proteomes" id="UP001479436">
    <property type="component" value="Unassembled WGS sequence"/>
</dbReference>
<evidence type="ECO:0000256" key="2">
    <source>
        <dbReference type="ARBA" id="ARBA00023242"/>
    </source>
</evidence>
<dbReference type="InterPro" id="IPR025151">
    <property type="entry name" value="ELYS_dom"/>
</dbReference>
<dbReference type="InterPro" id="IPR036322">
    <property type="entry name" value="WD40_repeat_dom_sf"/>
</dbReference>
<dbReference type="Pfam" id="PF13934">
    <property type="entry name" value="ELYS"/>
    <property type="match status" value="1"/>
</dbReference>
<keyword evidence="5" id="KW-1185">Reference proteome</keyword>